<name>A0A975B1N6_9BACT</name>
<evidence type="ECO:0000256" key="1">
    <source>
        <dbReference type="ARBA" id="ARBA00023125"/>
    </source>
</evidence>
<sequence length="204" mass="23939">MKIDDIFDIILKNIGKDLKQVINEELSRVKKELYLNAAARYFDEVGYKEFKISDLAKELETSVGTIYNLFDSKEKLYVQYLVLKLEIFLGNLKENEGSDPLENLRVYLEYKYAKYITNEPTTTNDSYFFHKLEILNHKVVDEIYQYLTRQLRLLLPYENTNHEHLAILFKKLSDGFIVSHFSGQCSSEQIVDKTLDIFLNGAKQ</sequence>
<dbReference type="InterPro" id="IPR001647">
    <property type="entry name" value="HTH_TetR"/>
</dbReference>
<protein>
    <submittedName>
        <fullName evidence="4">TetR family transcriptional regulator</fullName>
    </submittedName>
</protein>
<evidence type="ECO:0000256" key="2">
    <source>
        <dbReference type="PROSITE-ProRule" id="PRU00335"/>
    </source>
</evidence>
<dbReference type="PROSITE" id="PS50977">
    <property type="entry name" value="HTH_TETR_2"/>
    <property type="match status" value="1"/>
</dbReference>
<feature type="domain" description="HTH tetR-type" evidence="3">
    <location>
        <begin position="28"/>
        <end position="88"/>
    </location>
</feature>
<dbReference type="Gene3D" id="1.10.357.10">
    <property type="entry name" value="Tetracycline Repressor, domain 2"/>
    <property type="match status" value="1"/>
</dbReference>
<dbReference type="Pfam" id="PF00440">
    <property type="entry name" value="TetR_N"/>
    <property type="match status" value="1"/>
</dbReference>
<keyword evidence="1 2" id="KW-0238">DNA-binding</keyword>
<dbReference type="KEGG" id="saqt:GJV85_10945"/>
<feature type="DNA-binding region" description="H-T-H motif" evidence="2">
    <location>
        <begin position="51"/>
        <end position="70"/>
    </location>
</feature>
<reference evidence="4" key="2">
    <citation type="submission" date="2021-04" db="EMBL/GenBank/DDBJ databases">
        <title>Isolation and characterization of a novel species of the genus Sulfurimonas.</title>
        <authorList>
            <person name="Fukui M."/>
        </authorList>
    </citation>
    <scope>NUCLEOTIDE SEQUENCE</scope>
    <source>
        <strain evidence="4">H1576</strain>
    </source>
</reference>
<evidence type="ECO:0000313" key="4">
    <source>
        <dbReference type="EMBL" id="QSZ42602.1"/>
    </source>
</evidence>
<evidence type="ECO:0000259" key="3">
    <source>
        <dbReference type="PROSITE" id="PS50977"/>
    </source>
</evidence>
<proteinExistence type="predicted"/>
<organism evidence="4 5">
    <name type="scientific">Sulfurimonas aquatica</name>
    <dbReference type="NCBI Taxonomy" id="2672570"/>
    <lineage>
        <taxon>Bacteria</taxon>
        <taxon>Pseudomonadati</taxon>
        <taxon>Campylobacterota</taxon>
        <taxon>Epsilonproteobacteria</taxon>
        <taxon>Campylobacterales</taxon>
        <taxon>Sulfurimonadaceae</taxon>
        <taxon>Sulfurimonas</taxon>
    </lineage>
</organism>
<accession>A0A975B1N6</accession>
<evidence type="ECO:0000313" key="5">
    <source>
        <dbReference type="Proteomes" id="UP000671852"/>
    </source>
</evidence>
<dbReference type="AlphaFoldDB" id="A0A975B1N6"/>
<reference evidence="4" key="1">
    <citation type="submission" date="2019-11" db="EMBL/GenBank/DDBJ databases">
        <authorList>
            <person name="Kojima H."/>
        </authorList>
    </citation>
    <scope>NUCLEOTIDE SEQUENCE</scope>
    <source>
        <strain evidence="4">H1576</strain>
    </source>
</reference>
<dbReference type="EMBL" id="CP046072">
    <property type="protein sequence ID" value="QSZ42602.1"/>
    <property type="molecule type" value="Genomic_DNA"/>
</dbReference>
<gene>
    <name evidence="4" type="ORF">GJV85_10945</name>
</gene>
<dbReference type="GO" id="GO:0003677">
    <property type="term" value="F:DNA binding"/>
    <property type="evidence" value="ECO:0007669"/>
    <property type="project" value="UniProtKB-UniRule"/>
</dbReference>
<keyword evidence="5" id="KW-1185">Reference proteome</keyword>
<dbReference type="Proteomes" id="UP000671852">
    <property type="component" value="Chromosome"/>
</dbReference>
<dbReference type="InterPro" id="IPR009057">
    <property type="entry name" value="Homeodomain-like_sf"/>
</dbReference>
<dbReference type="SUPFAM" id="SSF46689">
    <property type="entry name" value="Homeodomain-like"/>
    <property type="match status" value="1"/>
</dbReference>
<dbReference type="PRINTS" id="PR00455">
    <property type="entry name" value="HTHTETR"/>
</dbReference>